<keyword evidence="3" id="KW-1185">Reference proteome</keyword>
<dbReference type="Proteomes" id="UP000012015">
    <property type="component" value="Unassembled WGS sequence"/>
</dbReference>
<evidence type="ECO:0000313" key="3">
    <source>
        <dbReference type="Proteomes" id="UP000012015"/>
    </source>
</evidence>
<keyword evidence="1" id="KW-0175">Coiled coil</keyword>
<accession>M7MKD8</accession>
<protein>
    <submittedName>
        <fullName evidence="2">Uncharacterized protein</fullName>
    </submittedName>
</protein>
<dbReference type="AlphaFoldDB" id="M7MKD8"/>
<evidence type="ECO:0000256" key="1">
    <source>
        <dbReference type="SAM" id="Coils"/>
    </source>
</evidence>
<organism evidence="2 3">
    <name type="scientific">Paeniglutamicibacter gangotriensis Lz1y</name>
    <dbReference type="NCBI Taxonomy" id="1276920"/>
    <lineage>
        <taxon>Bacteria</taxon>
        <taxon>Bacillati</taxon>
        <taxon>Actinomycetota</taxon>
        <taxon>Actinomycetes</taxon>
        <taxon>Micrococcales</taxon>
        <taxon>Micrococcaceae</taxon>
        <taxon>Paeniglutamicibacter</taxon>
    </lineage>
</organism>
<gene>
    <name evidence="2" type="ORF">ADIAG_03899</name>
</gene>
<dbReference type="PATRIC" id="fig|1276920.7.peg.3897"/>
<dbReference type="EMBL" id="AOCK01000014">
    <property type="protein sequence ID" value="EMQ96762.1"/>
    <property type="molecule type" value="Genomic_DNA"/>
</dbReference>
<name>M7MKD8_9MICC</name>
<sequence length="74" mass="8094">MEAEIGSLPEADAVERATARDAVKAAQAEAGQSREEVAELRGRLAVLSEQATHYWDTMLPANRSEAQDKNTPRQ</sequence>
<evidence type="ECO:0000313" key="2">
    <source>
        <dbReference type="EMBL" id="EMQ96762.1"/>
    </source>
</evidence>
<reference evidence="2 3" key="1">
    <citation type="journal article" date="2013" name="Genome Announc.">
        <title>Draft Genome Sequence of Arthrobacter gangotriensis Strain Lz1yT, Isolated from a Penguin Rookery Soil Sample Collected in Antarctica, near the Indian Station Dakshin Gangotri.</title>
        <authorList>
            <person name="Shivaji S."/>
            <person name="Ara S."/>
            <person name="Bandi S."/>
            <person name="Singh A."/>
            <person name="Kumar Pinnaka A."/>
        </authorList>
    </citation>
    <scope>NUCLEOTIDE SEQUENCE [LARGE SCALE GENOMIC DNA]</scope>
    <source>
        <strain evidence="2 3">Lz1y</strain>
    </source>
</reference>
<dbReference type="RefSeq" id="WP_007273047.1">
    <property type="nucleotide sequence ID" value="NZ_AOCK01000014.1"/>
</dbReference>
<proteinExistence type="predicted"/>
<comment type="caution">
    <text evidence="2">The sequence shown here is derived from an EMBL/GenBank/DDBJ whole genome shotgun (WGS) entry which is preliminary data.</text>
</comment>
<feature type="coiled-coil region" evidence="1">
    <location>
        <begin position="23"/>
        <end position="50"/>
    </location>
</feature>